<dbReference type="GO" id="GO:0006508">
    <property type="term" value="P:proteolysis"/>
    <property type="evidence" value="ECO:0007669"/>
    <property type="project" value="UniProtKB-KW"/>
</dbReference>
<evidence type="ECO:0000313" key="11">
    <source>
        <dbReference type="Proteomes" id="UP001367676"/>
    </source>
</evidence>
<dbReference type="PROSITE" id="PS00135">
    <property type="entry name" value="TRYPSIN_SER"/>
    <property type="match status" value="1"/>
</dbReference>
<feature type="domain" description="Peptidase S1" evidence="8">
    <location>
        <begin position="389"/>
        <end position="632"/>
    </location>
</feature>
<evidence type="ECO:0000259" key="9">
    <source>
        <dbReference type="PROSITE" id="PS51888"/>
    </source>
</evidence>
<name>A0AAN9T779_9HEMI</name>
<dbReference type="InterPro" id="IPR033116">
    <property type="entry name" value="TRYPSIN_SER"/>
</dbReference>
<keyword evidence="4 7" id="KW-0720">Serine protease</keyword>
<dbReference type="Pfam" id="PF00089">
    <property type="entry name" value="Trypsin"/>
    <property type="match status" value="1"/>
</dbReference>
<dbReference type="Proteomes" id="UP001367676">
    <property type="component" value="Unassembled WGS sequence"/>
</dbReference>
<dbReference type="PROSITE" id="PS50240">
    <property type="entry name" value="TRYPSIN_DOM"/>
    <property type="match status" value="1"/>
</dbReference>
<dbReference type="CDD" id="cd00190">
    <property type="entry name" value="Tryp_SPc"/>
    <property type="match status" value="1"/>
</dbReference>
<dbReference type="PANTHER" id="PTHR24258">
    <property type="entry name" value="SERINE PROTEASE-RELATED"/>
    <property type="match status" value="1"/>
</dbReference>
<dbReference type="SMART" id="SM00680">
    <property type="entry name" value="CLIP"/>
    <property type="match status" value="1"/>
</dbReference>
<dbReference type="AlphaFoldDB" id="A0AAN9T779"/>
<evidence type="ECO:0000256" key="7">
    <source>
        <dbReference type="RuleBase" id="RU363034"/>
    </source>
</evidence>
<dbReference type="SUPFAM" id="SSF50494">
    <property type="entry name" value="Trypsin-like serine proteases"/>
    <property type="match status" value="1"/>
</dbReference>
<dbReference type="FunFam" id="2.40.10.10:FF:000006">
    <property type="entry name" value="Serine proteinase stubble"/>
    <property type="match status" value="1"/>
</dbReference>
<reference evidence="10 11" key="1">
    <citation type="submission" date="2024-03" db="EMBL/GenBank/DDBJ databases">
        <title>Adaptation during the transition from Ophiocordyceps entomopathogen to insect associate is accompanied by gene loss and intensified selection.</title>
        <authorList>
            <person name="Ward C.M."/>
            <person name="Onetto C.A."/>
            <person name="Borneman A.R."/>
        </authorList>
    </citation>
    <scope>NUCLEOTIDE SEQUENCE [LARGE SCALE GENOMIC DNA]</scope>
    <source>
        <strain evidence="10">AWRI1</strain>
        <tissue evidence="10">Single Adult Female</tissue>
    </source>
</reference>
<dbReference type="PROSITE" id="PS00134">
    <property type="entry name" value="TRYPSIN_HIS"/>
    <property type="match status" value="1"/>
</dbReference>
<proteinExistence type="inferred from homology"/>
<organism evidence="10 11">
    <name type="scientific">Parthenolecanium corni</name>
    <dbReference type="NCBI Taxonomy" id="536013"/>
    <lineage>
        <taxon>Eukaryota</taxon>
        <taxon>Metazoa</taxon>
        <taxon>Ecdysozoa</taxon>
        <taxon>Arthropoda</taxon>
        <taxon>Hexapoda</taxon>
        <taxon>Insecta</taxon>
        <taxon>Pterygota</taxon>
        <taxon>Neoptera</taxon>
        <taxon>Paraneoptera</taxon>
        <taxon>Hemiptera</taxon>
        <taxon>Sternorrhyncha</taxon>
        <taxon>Coccoidea</taxon>
        <taxon>Coccidae</taxon>
        <taxon>Parthenolecanium</taxon>
    </lineage>
</organism>
<dbReference type="InterPro" id="IPR001254">
    <property type="entry name" value="Trypsin_dom"/>
</dbReference>
<dbReference type="PROSITE" id="PS51888">
    <property type="entry name" value="CLIP"/>
    <property type="match status" value="1"/>
</dbReference>
<comment type="caution">
    <text evidence="10">The sequence shown here is derived from an EMBL/GenBank/DDBJ whole genome shotgun (WGS) entry which is preliminary data.</text>
</comment>
<evidence type="ECO:0000313" key="10">
    <source>
        <dbReference type="EMBL" id="KAK7572014.1"/>
    </source>
</evidence>
<dbReference type="InterPro" id="IPR022700">
    <property type="entry name" value="CLIP"/>
</dbReference>
<evidence type="ECO:0000256" key="2">
    <source>
        <dbReference type="ARBA" id="ARBA00022729"/>
    </source>
</evidence>
<dbReference type="GO" id="GO:0004252">
    <property type="term" value="F:serine-type endopeptidase activity"/>
    <property type="evidence" value="ECO:0007669"/>
    <property type="project" value="InterPro"/>
</dbReference>
<evidence type="ECO:0000256" key="4">
    <source>
        <dbReference type="ARBA" id="ARBA00022825"/>
    </source>
</evidence>
<dbReference type="InterPro" id="IPR018114">
    <property type="entry name" value="TRYPSIN_HIS"/>
</dbReference>
<evidence type="ECO:0000256" key="1">
    <source>
        <dbReference type="ARBA" id="ARBA00022670"/>
    </source>
</evidence>
<feature type="domain" description="Clip" evidence="9">
    <location>
        <begin position="278"/>
        <end position="321"/>
    </location>
</feature>
<evidence type="ECO:0000256" key="6">
    <source>
        <dbReference type="ARBA" id="ARBA00024195"/>
    </source>
</evidence>
<keyword evidence="1 7" id="KW-0645">Protease</keyword>
<protein>
    <recommendedName>
        <fullName evidence="12">Proclotting enzyme</fullName>
    </recommendedName>
</protein>
<dbReference type="Gene3D" id="2.40.10.10">
    <property type="entry name" value="Trypsin-like serine proteases"/>
    <property type="match status" value="1"/>
</dbReference>
<dbReference type="InterPro" id="IPR043504">
    <property type="entry name" value="Peptidase_S1_PA_chymotrypsin"/>
</dbReference>
<evidence type="ECO:0000256" key="5">
    <source>
        <dbReference type="ARBA" id="ARBA00023157"/>
    </source>
</evidence>
<keyword evidence="5" id="KW-1015">Disulfide bond</keyword>
<keyword evidence="11" id="KW-1185">Reference proteome</keyword>
<sequence>MKETVPRVNRCQNNPELISVYYNEWLPNDNAYRSSALYHARIRQYHRPVRQSFFPNDENRSQSDTEYFDNVNYDKNFKFPSSISANAAPRSSSVDGNQWTYDLPHSLINETLDVPKQSRRLESSQRRPKLTVGFAQDLGVYRGDKGAESKAAIAENNYRFNRIHKHNDDESSRGLSPEAIAKITETLGAINTVGRYLVNYTKGAASPTDLFTHEDQQASPPKSNEDLPKAIYTISKNVLGRNMTDTIAPIVKGALPPLVTLTSGKVVVPEQVDGVSRPCSTPDGLQGNCEDLSNCPQLLLNLGHLRQSICFKSLFVPGVCCPRKSLHEPVIIEKPKPETTILTSTTTRRPLILTTSSNKVSLVPKPTTQFPITSKNDECGQPQVEKFRVVGGEESLPGRWPWMAAIFLHGSRRTEFWCGGALIGPKHILTAAHCTRDNRQRPFNAHQFTVRLGDVDLRRDDEPSSPETYYVVDVRAHPRFSRVGFYNDIAILVLDRKVRRSRYTIPLCLPAVTLQSEKFIGQKPTVVGWGTTYYGGKESTVQRQVDLPVWKNEDCDRTYFQPITDNFICAGLKEGGKDACQGDSGGPLMLRKDGRWIQIGIVSFGNKCGEPGYPGVYTRVTQYLDWIYENLV</sequence>
<dbReference type="PANTHER" id="PTHR24258:SF116">
    <property type="entry name" value="FI16631P1-RELATED"/>
    <property type="match status" value="1"/>
</dbReference>
<dbReference type="InterPro" id="IPR009003">
    <property type="entry name" value="Peptidase_S1_PA"/>
</dbReference>
<keyword evidence="2" id="KW-0732">Signal</keyword>
<evidence type="ECO:0000259" key="8">
    <source>
        <dbReference type="PROSITE" id="PS50240"/>
    </source>
</evidence>
<accession>A0AAN9T779</accession>
<gene>
    <name evidence="10" type="ORF">V9T40_014486</name>
</gene>
<dbReference type="SMART" id="SM00020">
    <property type="entry name" value="Tryp_SPc"/>
    <property type="match status" value="1"/>
</dbReference>
<keyword evidence="3 7" id="KW-0378">Hydrolase</keyword>
<dbReference type="InterPro" id="IPR001314">
    <property type="entry name" value="Peptidase_S1A"/>
</dbReference>
<dbReference type="PRINTS" id="PR00722">
    <property type="entry name" value="CHYMOTRYPSIN"/>
</dbReference>
<evidence type="ECO:0008006" key="12">
    <source>
        <dbReference type="Google" id="ProtNLM"/>
    </source>
</evidence>
<evidence type="ECO:0000256" key="3">
    <source>
        <dbReference type="ARBA" id="ARBA00022801"/>
    </source>
</evidence>
<comment type="similarity">
    <text evidence="6">Belongs to the peptidase S1 family. CLIP subfamily.</text>
</comment>
<dbReference type="EMBL" id="JBBCAQ010000038">
    <property type="protein sequence ID" value="KAK7572014.1"/>
    <property type="molecule type" value="Genomic_DNA"/>
</dbReference>